<feature type="transmembrane region" description="Helical" evidence="7">
    <location>
        <begin position="184"/>
        <end position="207"/>
    </location>
</feature>
<dbReference type="InterPro" id="IPR000515">
    <property type="entry name" value="MetI-like"/>
</dbReference>
<evidence type="ECO:0000259" key="8">
    <source>
        <dbReference type="PROSITE" id="PS50928"/>
    </source>
</evidence>
<feature type="transmembrane region" description="Helical" evidence="7">
    <location>
        <begin position="288"/>
        <end position="310"/>
    </location>
</feature>
<reference evidence="9" key="2">
    <citation type="submission" date="2014-07" db="EMBL/GenBank/DDBJ databases">
        <title>Initial genome analysis of the psychrotolerant acidophile Acidithiobacillus ferrivorans CF27: insights into iron and sulfur oxidation pathways and into biofilm formation.</title>
        <authorList>
            <person name="Talla E."/>
            <person name="Hedrich S."/>
            <person name="Mangenot S."/>
            <person name="Ji B."/>
            <person name="Johnson D.B."/>
            <person name="Barbe V."/>
            <person name="Bonnefoy V."/>
        </authorList>
    </citation>
    <scope>NUCLEOTIDE SEQUENCE [LARGE SCALE GENOMIC DNA]</scope>
    <source>
        <strain evidence="9">CF27</strain>
    </source>
</reference>
<keyword evidence="5 7" id="KW-1133">Transmembrane helix</keyword>
<dbReference type="InterPro" id="IPR045621">
    <property type="entry name" value="BPD_transp_1_N"/>
</dbReference>
<evidence type="ECO:0000313" key="11">
    <source>
        <dbReference type="Proteomes" id="UP000193925"/>
    </source>
</evidence>
<keyword evidence="2 7" id="KW-0813">Transport</keyword>
<evidence type="ECO:0000256" key="3">
    <source>
        <dbReference type="ARBA" id="ARBA00022475"/>
    </source>
</evidence>
<dbReference type="GO" id="GO:0055085">
    <property type="term" value="P:transmembrane transport"/>
    <property type="evidence" value="ECO:0007669"/>
    <property type="project" value="InterPro"/>
</dbReference>
<dbReference type="Proteomes" id="UP000193925">
    <property type="component" value="Chromosome AFERRI"/>
</dbReference>
<gene>
    <name evidence="9" type="ORF">AFERRI_10243</name>
    <name evidence="10" type="ORF">AFERRI_11071</name>
</gene>
<dbReference type="Pfam" id="PF00528">
    <property type="entry name" value="BPD_transp_1"/>
    <property type="match status" value="1"/>
</dbReference>
<keyword evidence="4 7" id="KW-0812">Transmembrane</keyword>
<evidence type="ECO:0000313" key="9">
    <source>
        <dbReference type="EMBL" id="CDQ12420.1"/>
    </source>
</evidence>
<proteinExistence type="inferred from homology"/>
<keyword evidence="6 7" id="KW-0472">Membrane</keyword>
<dbReference type="InterPro" id="IPR035906">
    <property type="entry name" value="MetI-like_sf"/>
</dbReference>
<evidence type="ECO:0000256" key="5">
    <source>
        <dbReference type="ARBA" id="ARBA00022989"/>
    </source>
</evidence>
<protein>
    <submittedName>
        <fullName evidence="9">Binding-protein-dependent transport systems inner membrane component</fullName>
    </submittedName>
</protein>
<reference evidence="9" key="1">
    <citation type="submission" date="2014-03" db="EMBL/GenBank/DDBJ databases">
        <authorList>
            <person name="Genoscope - CEA"/>
        </authorList>
    </citation>
    <scope>NUCLEOTIDE SEQUENCE [LARGE SCALE GENOMIC DNA]</scope>
    <source>
        <strain evidence="9">CF27</strain>
    </source>
</reference>
<dbReference type="Pfam" id="PF19300">
    <property type="entry name" value="BPD_transp_1_N"/>
    <property type="match status" value="1"/>
</dbReference>
<evidence type="ECO:0000256" key="6">
    <source>
        <dbReference type="ARBA" id="ARBA00023136"/>
    </source>
</evidence>
<dbReference type="PROSITE" id="PS50928">
    <property type="entry name" value="ABC_TM1"/>
    <property type="match status" value="1"/>
</dbReference>
<evidence type="ECO:0000256" key="7">
    <source>
        <dbReference type="RuleBase" id="RU363032"/>
    </source>
</evidence>
<dbReference type="PANTHER" id="PTHR43163">
    <property type="entry name" value="DIPEPTIDE TRANSPORT SYSTEM PERMEASE PROTEIN DPPB-RELATED"/>
    <property type="match status" value="1"/>
</dbReference>
<evidence type="ECO:0000256" key="1">
    <source>
        <dbReference type="ARBA" id="ARBA00004651"/>
    </source>
</evidence>
<dbReference type="SUPFAM" id="SSF161098">
    <property type="entry name" value="MetI-like"/>
    <property type="match status" value="1"/>
</dbReference>
<organism evidence="9">
    <name type="scientific">Acidithiobacillus ferrivorans</name>
    <dbReference type="NCBI Taxonomy" id="160808"/>
    <lineage>
        <taxon>Bacteria</taxon>
        <taxon>Pseudomonadati</taxon>
        <taxon>Pseudomonadota</taxon>
        <taxon>Acidithiobacillia</taxon>
        <taxon>Acidithiobacillales</taxon>
        <taxon>Acidithiobacillaceae</taxon>
        <taxon>Acidithiobacillus</taxon>
    </lineage>
</organism>
<dbReference type="GO" id="GO:0005886">
    <property type="term" value="C:plasma membrane"/>
    <property type="evidence" value="ECO:0007669"/>
    <property type="project" value="UniProtKB-SubCell"/>
</dbReference>
<keyword evidence="3" id="KW-1003">Cell membrane</keyword>
<feature type="transmembrane region" description="Helical" evidence="7">
    <location>
        <begin position="246"/>
        <end position="268"/>
    </location>
</feature>
<feature type="transmembrane region" description="Helical" evidence="7">
    <location>
        <begin position="132"/>
        <end position="158"/>
    </location>
</feature>
<feature type="domain" description="ABC transmembrane type-1" evidence="8">
    <location>
        <begin position="96"/>
        <end position="307"/>
    </location>
</feature>
<dbReference type="EMBL" id="CCCS020000001">
    <property type="protein sequence ID" value="CDQ12420.1"/>
    <property type="molecule type" value="Genomic_DNA"/>
</dbReference>
<dbReference type="Gene3D" id="1.10.3720.10">
    <property type="entry name" value="MetI-like"/>
    <property type="match status" value="1"/>
</dbReference>
<reference evidence="10 11" key="3">
    <citation type="submission" date="2017-03" db="EMBL/GenBank/DDBJ databases">
        <authorList>
            <person name="Regsiter A."/>
            <person name="William W."/>
        </authorList>
    </citation>
    <scope>NUCLEOTIDE SEQUENCE [LARGE SCALE GENOMIC DNA]</scope>
    <source>
        <strain evidence="10">PRJEB5721</strain>
    </source>
</reference>
<evidence type="ECO:0000313" key="10">
    <source>
        <dbReference type="EMBL" id="SMH65036.1"/>
    </source>
</evidence>
<name>A0A060UVK8_9PROT</name>
<evidence type="ECO:0000256" key="2">
    <source>
        <dbReference type="ARBA" id="ARBA00022448"/>
    </source>
</evidence>
<feature type="transmembrane region" description="Helical" evidence="7">
    <location>
        <begin position="100"/>
        <end position="120"/>
    </location>
</feature>
<dbReference type="AlphaFoldDB" id="A0A060UVK8"/>
<accession>A0A060UVK8</accession>
<dbReference type="EMBL" id="LT841305">
    <property type="protein sequence ID" value="SMH65036.1"/>
    <property type="molecule type" value="Genomic_DNA"/>
</dbReference>
<evidence type="ECO:0000256" key="4">
    <source>
        <dbReference type="ARBA" id="ARBA00022692"/>
    </source>
</evidence>
<comment type="similarity">
    <text evidence="7">Belongs to the binding-protein-dependent transport system permease family.</text>
</comment>
<dbReference type="PANTHER" id="PTHR43163:SF6">
    <property type="entry name" value="DIPEPTIDE TRANSPORT SYSTEM PERMEASE PROTEIN DPPB-RELATED"/>
    <property type="match status" value="1"/>
</dbReference>
<dbReference type="CDD" id="cd06261">
    <property type="entry name" value="TM_PBP2"/>
    <property type="match status" value="1"/>
</dbReference>
<comment type="subcellular location">
    <subcellularLocation>
        <location evidence="1 7">Cell membrane</location>
        <topology evidence="1 7">Multi-pass membrane protein</topology>
    </subcellularLocation>
</comment>
<dbReference type="RefSeq" id="WP_035190430.1">
    <property type="nucleotide sequence ID" value="NZ_CCCS020000001.1"/>
</dbReference>
<sequence length="321" mass="35447">MMKRMILNRLGTSALSLFLLVTIVFFMIHATPGGPAYSILGMHATPQAVAALNRQMGLDHPLWQQYGIWWEHLFEGNLGYSFTQHAPVVSLMGAYLENSILLYALATAIAIVFSVIIGMFQGYWAERTPGLVIGGLQIIVYSLPVFFIGTLLILFFAIDLNWFPPGGIGGDEHWQSGGPHIGSYIQHMILPGVTLALPLTAGLSRYFGHQARSEYRLDYVRTARARGVPPFRIAVNHVLRNAIRPLVTVIGMMIPAIFVGGVLTESVFNYPGLGWLLWRSALEQDYPTLTAIVLLIGILTILGNLGADLLNSILDVRVRYE</sequence>
<keyword evidence="11" id="KW-1185">Reference proteome</keyword>